<organism evidence="2 3">
    <name type="scientific">Acidithiobacillus ferrivorans SS3</name>
    <dbReference type="NCBI Taxonomy" id="743299"/>
    <lineage>
        <taxon>Bacteria</taxon>
        <taxon>Pseudomonadati</taxon>
        <taxon>Pseudomonadota</taxon>
        <taxon>Acidithiobacillia</taxon>
        <taxon>Acidithiobacillales</taxon>
        <taxon>Acidithiobacillaceae</taxon>
        <taxon>Acidithiobacillus</taxon>
    </lineage>
</organism>
<evidence type="ECO:0000313" key="3">
    <source>
        <dbReference type="Proteomes" id="UP000009220"/>
    </source>
</evidence>
<dbReference type="Pfam" id="PF08346">
    <property type="entry name" value="AntA"/>
    <property type="match status" value="1"/>
</dbReference>
<dbReference type="KEGG" id="afi:Acife_0717"/>
<accession>G0JLG3</accession>
<dbReference type="eggNOG" id="COG3561">
    <property type="taxonomic scope" value="Bacteria"/>
</dbReference>
<gene>
    <name evidence="2" type="ORF">Acife_0717</name>
</gene>
<dbReference type="Proteomes" id="UP000009220">
    <property type="component" value="Chromosome"/>
</dbReference>
<sequence>MSSKDHNPPIFSQEASDQLTEEAREMIKRGPRKRKTIRSTLESYRSVIAGLREQGYTVPEIACLFEKHFLRQGIELNSLAYLAKVISQMNEKPRYKEQPAPAAEPQDNLDGLVAVSSGVIGGLVVQTVDARELHAFLGVGKVFRAWIQDRIQQFGFVENQDFVCIENVCRPDSDGKGRGGHNVKEYTLTLDMAKEISMVERTPKGKEARRYFIECERRLYAGEAAPTRSGGAMEVADLLSAAESPSKTSILDHFLPVPFHDFLSGIEDCAKLVEITHPNASAEDKAREAVHMAAGIMRIDLAALRRIIGDRGFLASLLGR</sequence>
<evidence type="ECO:0000313" key="2">
    <source>
        <dbReference type="EMBL" id="AEM46915.1"/>
    </source>
</evidence>
<dbReference type="RefSeq" id="WP_014028184.1">
    <property type="nucleotide sequence ID" value="NC_015942.1"/>
</dbReference>
<name>G0JLG3_9PROT</name>
<dbReference type="STRING" id="743299.Acife_0717"/>
<feature type="domain" description="AntA/AntB antirepressor" evidence="1">
    <location>
        <begin position="128"/>
        <end position="202"/>
    </location>
</feature>
<dbReference type="EMBL" id="CP002985">
    <property type="protein sequence ID" value="AEM46915.1"/>
    <property type="molecule type" value="Genomic_DNA"/>
</dbReference>
<dbReference type="AlphaFoldDB" id="G0JLG3"/>
<dbReference type="HOGENOM" id="CLU_867738_0_0_6"/>
<proteinExistence type="predicted"/>
<reference evidence="2 3" key="1">
    <citation type="journal article" date="2011" name="J. Bacteriol.">
        <title>Draft genome of the psychrotolerant acidophile Acidithiobacillus ferrivorans SS3.</title>
        <authorList>
            <person name="Liljeqvist M."/>
            <person name="Valdes J."/>
            <person name="Holmes D.S."/>
            <person name="Dopson M."/>
        </authorList>
    </citation>
    <scope>NUCLEOTIDE SEQUENCE [LARGE SCALE GENOMIC DNA]</scope>
    <source>
        <strain evidence="2 3">SS3</strain>
    </source>
</reference>
<dbReference type="InterPro" id="IPR013557">
    <property type="entry name" value="AntA/B_antirep"/>
</dbReference>
<protein>
    <submittedName>
        <fullName evidence="2">AntA/AntB antirepressor domain protein</fullName>
    </submittedName>
</protein>
<evidence type="ECO:0000259" key="1">
    <source>
        <dbReference type="Pfam" id="PF08346"/>
    </source>
</evidence>